<name>A0A1H1L6Y3_9GAMM</name>
<feature type="region of interest" description="Disordered" evidence="8">
    <location>
        <begin position="315"/>
        <end position="341"/>
    </location>
</feature>
<evidence type="ECO:0000256" key="8">
    <source>
        <dbReference type="SAM" id="MobiDB-lite"/>
    </source>
</evidence>
<evidence type="ECO:0000256" key="9">
    <source>
        <dbReference type="SAM" id="Phobius"/>
    </source>
</evidence>
<gene>
    <name evidence="12" type="ORF">SAMN05216421_0063</name>
</gene>
<comment type="subcellular location">
    <subcellularLocation>
        <location evidence="1">Membrane</location>
        <topology evidence="1">Multi-pass membrane protein</topology>
    </subcellularLocation>
</comment>
<feature type="compositionally biased region" description="Low complexity" evidence="8">
    <location>
        <begin position="315"/>
        <end position="331"/>
    </location>
</feature>
<evidence type="ECO:0000259" key="11">
    <source>
        <dbReference type="PROSITE" id="PS50885"/>
    </source>
</evidence>
<keyword evidence="3 9" id="KW-1133">Transmembrane helix</keyword>
<dbReference type="Gene3D" id="1.10.287.950">
    <property type="entry name" value="Methyl-accepting chemotaxis protein"/>
    <property type="match status" value="1"/>
</dbReference>
<dbReference type="GO" id="GO:0004888">
    <property type="term" value="F:transmembrane signaling receptor activity"/>
    <property type="evidence" value="ECO:0007669"/>
    <property type="project" value="InterPro"/>
</dbReference>
<dbReference type="CDD" id="cd06225">
    <property type="entry name" value="HAMP"/>
    <property type="match status" value="1"/>
</dbReference>
<organism evidence="12 13">
    <name type="scientific">Halopseudomonas xinjiangensis</name>
    <dbReference type="NCBI Taxonomy" id="487184"/>
    <lineage>
        <taxon>Bacteria</taxon>
        <taxon>Pseudomonadati</taxon>
        <taxon>Pseudomonadota</taxon>
        <taxon>Gammaproteobacteria</taxon>
        <taxon>Pseudomonadales</taxon>
        <taxon>Pseudomonadaceae</taxon>
        <taxon>Halopseudomonas</taxon>
    </lineage>
</organism>
<dbReference type="GO" id="GO:0006935">
    <property type="term" value="P:chemotaxis"/>
    <property type="evidence" value="ECO:0007669"/>
    <property type="project" value="InterPro"/>
</dbReference>
<evidence type="ECO:0000256" key="3">
    <source>
        <dbReference type="ARBA" id="ARBA00022989"/>
    </source>
</evidence>
<dbReference type="FunFam" id="1.10.287.950:FF:000001">
    <property type="entry name" value="Methyl-accepting chemotaxis sensory transducer"/>
    <property type="match status" value="1"/>
</dbReference>
<feature type="domain" description="HAMP" evidence="11">
    <location>
        <begin position="209"/>
        <end position="263"/>
    </location>
</feature>
<dbReference type="InterPro" id="IPR003660">
    <property type="entry name" value="HAMP_dom"/>
</dbReference>
<evidence type="ECO:0000313" key="13">
    <source>
        <dbReference type="Proteomes" id="UP000243207"/>
    </source>
</evidence>
<evidence type="ECO:0000256" key="7">
    <source>
        <dbReference type="PROSITE-ProRule" id="PRU00284"/>
    </source>
</evidence>
<dbReference type="PROSITE" id="PS50885">
    <property type="entry name" value="HAMP"/>
    <property type="match status" value="1"/>
</dbReference>
<dbReference type="GO" id="GO:0016020">
    <property type="term" value="C:membrane"/>
    <property type="evidence" value="ECO:0007669"/>
    <property type="project" value="UniProtKB-SubCell"/>
</dbReference>
<dbReference type="Pfam" id="PF00672">
    <property type="entry name" value="HAMP"/>
    <property type="match status" value="1"/>
</dbReference>
<dbReference type="Pfam" id="PF00015">
    <property type="entry name" value="MCPsignal"/>
    <property type="match status" value="1"/>
</dbReference>
<evidence type="ECO:0000256" key="6">
    <source>
        <dbReference type="ARBA" id="ARBA00029447"/>
    </source>
</evidence>
<dbReference type="PRINTS" id="PR00260">
    <property type="entry name" value="CHEMTRNSDUCR"/>
</dbReference>
<comment type="similarity">
    <text evidence="6">Belongs to the methyl-accepting chemotaxis (MCP) protein family.</text>
</comment>
<dbReference type="SMART" id="SM00304">
    <property type="entry name" value="HAMP"/>
    <property type="match status" value="2"/>
</dbReference>
<dbReference type="PROSITE" id="PS50111">
    <property type="entry name" value="CHEMOTAXIS_TRANSDUC_2"/>
    <property type="match status" value="1"/>
</dbReference>
<evidence type="ECO:0000256" key="4">
    <source>
        <dbReference type="ARBA" id="ARBA00023136"/>
    </source>
</evidence>
<keyword evidence="4 9" id="KW-0472">Membrane</keyword>
<evidence type="ECO:0000259" key="10">
    <source>
        <dbReference type="PROSITE" id="PS50111"/>
    </source>
</evidence>
<dbReference type="Proteomes" id="UP000243207">
    <property type="component" value="Chromosome I"/>
</dbReference>
<keyword evidence="13" id="KW-1185">Reference proteome</keyword>
<dbReference type="GO" id="GO:0007165">
    <property type="term" value="P:signal transduction"/>
    <property type="evidence" value="ECO:0007669"/>
    <property type="project" value="UniProtKB-KW"/>
</dbReference>
<keyword evidence="2 9" id="KW-0812">Transmembrane</keyword>
<keyword evidence="5 7" id="KW-0807">Transducer</keyword>
<protein>
    <submittedName>
        <fullName evidence="12">Methyl-accepting chemotaxis protein</fullName>
    </submittedName>
</protein>
<dbReference type="InterPro" id="IPR004089">
    <property type="entry name" value="MCPsignal_dom"/>
</dbReference>
<evidence type="ECO:0000256" key="5">
    <source>
        <dbReference type="ARBA" id="ARBA00023224"/>
    </source>
</evidence>
<dbReference type="EMBL" id="LT629736">
    <property type="protein sequence ID" value="SDR70062.1"/>
    <property type="molecule type" value="Genomic_DNA"/>
</dbReference>
<dbReference type="STRING" id="487184.SAMN05216421_0063"/>
<reference evidence="13" key="1">
    <citation type="submission" date="2016-10" db="EMBL/GenBank/DDBJ databases">
        <authorList>
            <person name="Varghese N."/>
            <person name="Submissions S."/>
        </authorList>
    </citation>
    <scope>NUCLEOTIDE SEQUENCE [LARGE SCALE GENOMIC DNA]</scope>
    <source>
        <strain evidence="13">NRRL B-51270</strain>
    </source>
</reference>
<dbReference type="OrthoDB" id="49457at2"/>
<dbReference type="AlphaFoldDB" id="A0A1H1L6Y3"/>
<accession>A0A1H1L6Y3</accession>
<dbReference type="SMART" id="SM00283">
    <property type="entry name" value="MA"/>
    <property type="match status" value="1"/>
</dbReference>
<proteinExistence type="inferred from homology"/>
<dbReference type="InterPro" id="IPR004090">
    <property type="entry name" value="Chemotax_Me-accpt_rcpt"/>
</dbReference>
<sequence>MLKNLSLSYKLALAPALALLGLILYVGYTSSQLSTTDSRLTELESRSYPTLEAADKIIFQFSRLPEIFNSAVTAGEVAQLEEARQLTSDITAEQDTLKALTAGQPVLGDQLARWQDAISRYADNAASASRSLIAGDASFEDLRPKLNRMASDLAQAQDLGTEFRANAYAEFQSTLAVTREENQATTRLGIALCVVLIALVSLGAIVTTRSIMSSVHGVIASLKAIANGDGDLTRRVNVDAQDEIGEMIRLFNGFLDKLQDTIRKIVTAASPLGEVSRELYRLTQDASDHARSQQSHTDSIGRDILTMTDTIQDVAQRSQRASEQAESAARQTAGARQSIGSLSSSINDLGDSVMGAIESMSRLEAETQEVGSVLTVIRNIADQTNLLALNAAIEAARAGEQGRGFAVVADEVRNLAQKTATSTNEIQQIIQRLQHSAHEVLDVMTGNGAKSQQSIQRSAEATHLLDTIAAAVDEINQLNAGIARHTQEQIGLSASIEQETQVLQQDAQATAQGAAATARLGEQLIGTEDHLRAATAQFRV</sequence>
<dbReference type="PANTHER" id="PTHR32089">
    <property type="entry name" value="METHYL-ACCEPTING CHEMOTAXIS PROTEIN MCPB"/>
    <property type="match status" value="1"/>
</dbReference>
<evidence type="ECO:0000256" key="1">
    <source>
        <dbReference type="ARBA" id="ARBA00004141"/>
    </source>
</evidence>
<dbReference type="RefSeq" id="WP_093391056.1">
    <property type="nucleotide sequence ID" value="NZ_LT629736.1"/>
</dbReference>
<feature type="transmembrane region" description="Helical" evidence="9">
    <location>
        <begin position="188"/>
        <end position="206"/>
    </location>
</feature>
<dbReference type="SUPFAM" id="SSF58104">
    <property type="entry name" value="Methyl-accepting chemotaxis protein (MCP) signaling domain"/>
    <property type="match status" value="1"/>
</dbReference>
<dbReference type="PANTHER" id="PTHR32089:SF112">
    <property type="entry name" value="LYSOZYME-LIKE PROTEIN-RELATED"/>
    <property type="match status" value="1"/>
</dbReference>
<evidence type="ECO:0000313" key="12">
    <source>
        <dbReference type="EMBL" id="SDR70062.1"/>
    </source>
</evidence>
<evidence type="ECO:0000256" key="2">
    <source>
        <dbReference type="ARBA" id="ARBA00022692"/>
    </source>
</evidence>
<feature type="domain" description="Methyl-accepting transducer" evidence="10">
    <location>
        <begin position="268"/>
        <end position="504"/>
    </location>
</feature>